<gene>
    <name evidence="2" type="ORF">METZ01_LOCUS511055</name>
</gene>
<dbReference type="Gene3D" id="3.60.20.40">
    <property type="match status" value="1"/>
</dbReference>
<dbReference type="EMBL" id="UINC01227359">
    <property type="protein sequence ID" value="SVE58201.1"/>
    <property type="molecule type" value="Genomic_DNA"/>
</dbReference>
<dbReference type="AlphaFoldDB" id="A0A383EN53"/>
<feature type="non-terminal residue" evidence="2">
    <location>
        <position position="1"/>
    </location>
</feature>
<evidence type="ECO:0000313" key="2">
    <source>
        <dbReference type="EMBL" id="SVE58201.1"/>
    </source>
</evidence>
<proteinExistence type="predicted"/>
<name>A0A383EN53_9ZZZZ</name>
<organism evidence="2">
    <name type="scientific">marine metagenome</name>
    <dbReference type="NCBI Taxonomy" id="408172"/>
    <lineage>
        <taxon>unclassified sequences</taxon>
        <taxon>metagenomes</taxon>
        <taxon>ecological metagenomes</taxon>
    </lineage>
</organism>
<sequence length="87" mass="9657">VPDTGISLQNRSSGFTLEENHPNQVGGGKRPFHTIISAFVTRDGMPLISHGVMGGHMQPQGHAQMMVRLFDYGQNPQTVLDAPRWRF</sequence>
<feature type="compositionally biased region" description="Polar residues" evidence="1">
    <location>
        <begin position="1"/>
        <end position="15"/>
    </location>
</feature>
<dbReference type="InterPro" id="IPR052896">
    <property type="entry name" value="GGT-like_enzyme"/>
</dbReference>
<feature type="region of interest" description="Disordered" evidence="1">
    <location>
        <begin position="1"/>
        <end position="29"/>
    </location>
</feature>
<dbReference type="SUPFAM" id="SSF56235">
    <property type="entry name" value="N-terminal nucleophile aminohydrolases (Ntn hydrolases)"/>
    <property type="match status" value="1"/>
</dbReference>
<evidence type="ECO:0008006" key="3">
    <source>
        <dbReference type="Google" id="ProtNLM"/>
    </source>
</evidence>
<accession>A0A383EN53</accession>
<protein>
    <recommendedName>
        <fullName evidence="3">Gamma-glutamyltransferase</fullName>
    </recommendedName>
</protein>
<dbReference type="PANTHER" id="PTHR43881:SF1">
    <property type="entry name" value="GAMMA-GLUTAMYLTRANSPEPTIDASE (AFU_ORTHOLOGUE AFUA_4G13580)"/>
    <property type="match status" value="1"/>
</dbReference>
<dbReference type="Pfam" id="PF01019">
    <property type="entry name" value="G_glu_transpept"/>
    <property type="match status" value="1"/>
</dbReference>
<dbReference type="InterPro" id="IPR029055">
    <property type="entry name" value="Ntn_hydrolases_N"/>
</dbReference>
<feature type="non-terminal residue" evidence="2">
    <location>
        <position position="87"/>
    </location>
</feature>
<reference evidence="2" key="1">
    <citation type="submission" date="2018-05" db="EMBL/GenBank/DDBJ databases">
        <authorList>
            <person name="Lanie J.A."/>
            <person name="Ng W.-L."/>
            <person name="Kazmierczak K.M."/>
            <person name="Andrzejewski T.M."/>
            <person name="Davidsen T.M."/>
            <person name="Wayne K.J."/>
            <person name="Tettelin H."/>
            <person name="Glass J.I."/>
            <person name="Rusch D."/>
            <person name="Podicherti R."/>
            <person name="Tsui H.-C.T."/>
            <person name="Winkler M.E."/>
        </authorList>
    </citation>
    <scope>NUCLEOTIDE SEQUENCE</scope>
</reference>
<evidence type="ECO:0000256" key="1">
    <source>
        <dbReference type="SAM" id="MobiDB-lite"/>
    </source>
</evidence>
<dbReference type="PANTHER" id="PTHR43881">
    <property type="entry name" value="GAMMA-GLUTAMYLTRANSPEPTIDASE (AFU_ORTHOLOGUE AFUA_4G13580)"/>
    <property type="match status" value="1"/>
</dbReference>
<dbReference type="InterPro" id="IPR043137">
    <property type="entry name" value="GGT_ssub_C"/>
</dbReference>